<dbReference type="GO" id="GO:0032259">
    <property type="term" value="P:methylation"/>
    <property type="evidence" value="ECO:0007669"/>
    <property type="project" value="UniProtKB-KW"/>
</dbReference>
<evidence type="ECO:0000313" key="6">
    <source>
        <dbReference type="EMBL" id="TKG27988.1"/>
    </source>
</evidence>
<dbReference type="EMBL" id="MDBP01000014">
    <property type="protein sequence ID" value="PMP17749.1"/>
    <property type="molecule type" value="Genomic_DNA"/>
</dbReference>
<evidence type="ECO:0000256" key="1">
    <source>
        <dbReference type="ARBA" id="ARBA00006594"/>
    </source>
</evidence>
<dbReference type="EMBL" id="SYVV01000043">
    <property type="protein sequence ID" value="TKG27988.1"/>
    <property type="molecule type" value="Genomic_DNA"/>
</dbReference>
<dbReference type="InterPro" id="IPR003356">
    <property type="entry name" value="DNA_methylase_A-5"/>
</dbReference>
<dbReference type="AlphaFoldDB" id="A0A2N7NN67"/>
<dbReference type="GO" id="GO:0003677">
    <property type="term" value="F:DNA binding"/>
    <property type="evidence" value="ECO:0007669"/>
    <property type="project" value="InterPro"/>
</dbReference>
<dbReference type="Proteomes" id="UP000235579">
    <property type="component" value="Unassembled WGS sequence"/>
</dbReference>
<feature type="domain" description="DNA methylase adenine-specific" evidence="4">
    <location>
        <begin position="92"/>
        <end position="386"/>
    </location>
</feature>
<reference evidence="6 8" key="4">
    <citation type="submission" date="2019-04" db="EMBL/GenBank/DDBJ databases">
        <title>A reverse ecology approach based on a biological definition of microbial populations.</title>
        <authorList>
            <person name="Arevalo P."/>
            <person name="Vaninsberghe D."/>
            <person name="Elsherbini J."/>
            <person name="Gore J."/>
            <person name="Polz M."/>
        </authorList>
    </citation>
    <scope>NUCLEOTIDE SEQUENCE [LARGE SCALE GENOMIC DNA]</scope>
    <source>
        <strain evidence="6 8">10N.222.45.A8</strain>
    </source>
</reference>
<dbReference type="InterPro" id="IPR050953">
    <property type="entry name" value="N4_N6_ade-DNA_methylase"/>
</dbReference>
<accession>A0A2N7NN67</accession>
<keyword evidence="3" id="KW-0808">Transferase</keyword>
<dbReference type="Proteomes" id="UP000308018">
    <property type="component" value="Unassembled WGS sequence"/>
</dbReference>
<evidence type="ECO:0000259" key="4">
    <source>
        <dbReference type="Pfam" id="PF02384"/>
    </source>
</evidence>
<organism evidence="5 7">
    <name type="scientific">Vibrio tasmaniensis</name>
    <dbReference type="NCBI Taxonomy" id="212663"/>
    <lineage>
        <taxon>Bacteria</taxon>
        <taxon>Pseudomonadati</taxon>
        <taxon>Pseudomonadota</taxon>
        <taxon>Gammaproteobacteria</taxon>
        <taxon>Vibrionales</taxon>
        <taxon>Vibrionaceae</taxon>
        <taxon>Vibrio</taxon>
    </lineage>
</organism>
<reference evidence="7" key="1">
    <citation type="submission" date="2016-07" db="EMBL/GenBank/DDBJ databases">
        <title>Nontailed viruses are major unrecognized killers of bacteria in the ocean.</title>
        <authorList>
            <person name="Kauffman K."/>
            <person name="Hussain F."/>
            <person name="Yang J."/>
            <person name="Arevalo P."/>
            <person name="Brown J."/>
            <person name="Cutler M."/>
            <person name="Kelly L."/>
            <person name="Polz M.F."/>
        </authorList>
    </citation>
    <scope>NUCLEOTIDE SEQUENCE [LARGE SCALE GENOMIC DNA]</scope>
    <source>
        <strain evidence="7">10N.222.48.A2</strain>
    </source>
</reference>
<evidence type="ECO:0000313" key="5">
    <source>
        <dbReference type="EMBL" id="PMP17749.1"/>
    </source>
</evidence>
<dbReference type="SUPFAM" id="SSF53335">
    <property type="entry name" value="S-adenosyl-L-methionine-dependent methyltransferases"/>
    <property type="match status" value="1"/>
</dbReference>
<keyword evidence="2" id="KW-0489">Methyltransferase</keyword>
<dbReference type="Gene3D" id="3.40.50.150">
    <property type="entry name" value="Vaccinia Virus protein VP39"/>
    <property type="match status" value="1"/>
</dbReference>
<dbReference type="PANTHER" id="PTHR33841:SF4">
    <property type="entry name" value="RESTRICTION MODIFICATION SYSTEM DNA SPECIFICITY DOMAIN"/>
    <property type="match status" value="1"/>
</dbReference>
<protein>
    <recommendedName>
        <fullName evidence="4">DNA methylase adenine-specific domain-containing protein</fullName>
    </recommendedName>
</protein>
<proteinExistence type="inferred from homology"/>
<dbReference type="PANTHER" id="PTHR33841">
    <property type="entry name" value="DNA METHYLTRANSFERASE YEEA-RELATED"/>
    <property type="match status" value="1"/>
</dbReference>
<dbReference type="RefSeq" id="WP_102257397.1">
    <property type="nucleotide sequence ID" value="NZ_MDBG01000002.1"/>
</dbReference>
<dbReference type="GO" id="GO:0008170">
    <property type="term" value="F:N-methyltransferase activity"/>
    <property type="evidence" value="ECO:0007669"/>
    <property type="project" value="InterPro"/>
</dbReference>
<evidence type="ECO:0000313" key="8">
    <source>
        <dbReference type="Proteomes" id="UP000308018"/>
    </source>
</evidence>
<dbReference type="CDD" id="cd02440">
    <property type="entry name" value="AdoMet_MTases"/>
    <property type="match status" value="1"/>
</dbReference>
<evidence type="ECO:0000256" key="2">
    <source>
        <dbReference type="ARBA" id="ARBA00022603"/>
    </source>
</evidence>
<gene>
    <name evidence="5" type="ORF">BCS92_04915</name>
    <name evidence="6" type="ORF">FC057_22635</name>
</gene>
<name>A0A2N7NN67_9VIBR</name>
<dbReference type="Pfam" id="PF02384">
    <property type="entry name" value="N6_Mtase"/>
    <property type="match status" value="1"/>
</dbReference>
<comment type="caution">
    <text evidence="5">The sequence shown here is derived from an EMBL/GenBank/DDBJ whole genome shotgun (WGS) entry which is preliminary data.</text>
</comment>
<dbReference type="InterPro" id="IPR029063">
    <property type="entry name" value="SAM-dependent_MTases_sf"/>
</dbReference>
<dbReference type="PRINTS" id="PR00507">
    <property type="entry name" value="N12N6MTFRASE"/>
</dbReference>
<reference evidence="5" key="3">
    <citation type="journal article" date="2018" name="Nature">
        <title>A major lineage of non-tailed dsDNA viruses as unrecognized killers of marine bacteria.</title>
        <authorList>
            <person name="Kauffman K.M."/>
            <person name="Hussain F.A."/>
            <person name="Yang J."/>
            <person name="Arevalo P."/>
            <person name="Brown J.M."/>
            <person name="Chang W.K."/>
            <person name="VanInsberghe D."/>
            <person name="Elsherbini J."/>
            <person name="Sharma R.S."/>
            <person name="Cutler M.B."/>
            <person name="Kelly L."/>
            <person name="Polz M.F."/>
        </authorList>
    </citation>
    <scope>NUCLEOTIDE SEQUENCE</scope>
    <source>
        <strain evidence="5">10N.222.48.A2</strain>
    </source>
</reference>
<evidence type="ECO:0000313" key="7">
    <source>
        <dbReference type="Proteomes" id="UP000235579"/>
    </source>
</evidence>
<comment type="similarity">
    <text evidence="1">Belongs to the N(4)/N(6)-methyltransferase family.</text>
</comment>
<reference evidence="5" key="2">
    <citation type="submission" date="2016-07" db="EMBL/GenBank/DDBJ databases">
        <authorList>
            <person name="Wan K."/>
            <person name="Booth B."/>
            <person name="Spirohn K."/>
            <person name="Hao T."/>
            <person name="Hu Y."/>
            <person name="Calderwood M."/>
            <person name="Hill D."/>
            <person name="Mohr S."/>
            <person name="Vidal M."/>
            <person name="Celniker S."/>
            <person name="Perrimon N."/>
        </authorList>
    </citation>
    <scope>NUCLEOTIDE SEQUENCE</scope>
    <source>
        <strain evidence="5">10N.222.48.A2</strain>
    </source>
</reference>
<evidence type="ECO:0000256" key="3">
    <source>
        <dbReference type="ARBA" id="ARBA00022679"/>
    </source>
</evidence>
<sequence>MNYQIERNPALQFSNATSDAMRKLGFSKQGLMYQSVWDITDNLMSYLKYDGDELTLPENLVIWRSLWEELESNTKIGDDHFANINQEGSKRGRSYGSEFFTPALHSDIMCNVAVDSLMCLSKKLQKDERLKILEPSCGTGAILMRFIKAAYHKCPELLPRMDFIVNDLNRSSTDAVSMNFMLQQLVGVPLTDLTIHNGDALKLLPMYEGQIHCVIGNPPFHKVSSNNYPAGMTLPCFYNKPLEYLYANGGLKIDSPTFKDVDGKKLSKLKYNSTVPLDIAITEMSIRLLKPLGICSLVIPDGILANSKSKAFRQGLIDGAHNDSPINLLSNMSLPSTTFLHSETSVKTSILTISKNVAVDSVMMAVIEDLGWDSRTKALREDDITKGNIDKLLSELKKTYAHCVQKTLCDETLLTTSGLDNRYLEATKPVLLTASVPVFESGRCKPAELININPHQDNIDLAMSVNSI</sequence>